<dbReference type="Pfam" id="PF00419">
    <property type="entry name" value="Fimbrial"/>
    <property type="match status" value="1"/>
</dbReference>
<dbReference type="InterPro" id="IPR008966">
    <property type="entry name" value="Adhesion_dom_sf"/>
</dbReference>
<evidence type="ECO:0000313" key="3">
    <source>
        <dbReference type="EMBL" id="MTH44965.1"/>
    </source>
</evidence>
<dbReference type="PANTHER" id="PTHR33420:SF9">
    <property type="entry name" value="MINOR FIMBRIAL SUBUNIT"/>
    <property type="match status" value="1"/>
</dbReference>
<dbReference type="AlphaFoldDB" id="A0A6L6IG01"/>
<dbReference type="EMBL" id="WMJZ01000001">
    <property type="protein sequence ID" value="MTH44965.1"/>
    <property type="molecule type" value="Genomic_DNA"/>
</dbReference>
<dbReference type="Proteomes" id="UP000477739">
    <property type="component" value="Unassembled WGS sequence"/>
</dbReference>
<keyword evidence="1" id="KW-0732">Signal</keyword>
<dbReference type="InterPro" id="IPR036937">
    <property type="entry name" value="Adhesion_dom_fimbrial_sf"/>
</dbReference>
<comment type="caution">
    <text evidence="3">The sequence shown here is derived from an EMBL/GenBank/DDBJ whole genome shotgun (WGS) entry which is preliminary data.</text>
</comment>
<sequence>MRRLHWLGVLAMTFTLPGMAAEDNVTFGGTLVADPCTIPPGEETIGLEFGSVIDKALYADTRTKGVPFTLHLTECDPSLANTLSVTFSGTPATGLPGLLALDAGSTAKGIAIGLEAMDGTPLALEKAGAATQLVTGEMQLRWRAYVQGEPQALATRGIVPGEFSATATFRLDYE</sequence>
<feature type="domain" description="Fimbrial-type adhesion" evidence="2">
    <location>
        <begin position="26"/>
        <end position="174"/>
    </location>
</feature>
<accession>A0A6L6IG01</accession>
<protein>
    <submittedName>
        <fullName evidence="3">Fimbrial protein</fullName>
    </submittedName>
</protein>
<dbReference type="InterPro" id="IPR050263">
    <property type="entry name" value="Bact_Fimbrial_Adh_Pro"/>
</dbReference>
<dbReference type="PANTHER" id="PTHR33420">
    <property type="entry name" value="FIMBRIAL SUBUNIT ELFA-RELATED"/>
    <property type="match status" value="1"/>
</dbReference>
<feature type="chain" id="PRO_5026927767" evidence="1">
    <location>
        <begin position="21"/>
        <end position="174"/>
    </location>
</feature>
<dbReference type="InterPro" id="IPR000259">
    <property type="entry name" value="Adhesion_dom_fimbrial"/>
</dbReference>
<dbReference type="Gene3D" id="2.60.40.1090">
    <property type="entry name" value="Fimbrial-type adhesion domain"/>
    <property type="match status" value="1"/>
</dbReference>
<dbReference type="RefSeq" id="WP_155106652.1">
    <property type="nucleotide sequence ID" value="NZ_WMJZ01000001.1"/>
</dbReference>
<proteinExistence type="predicted"/>
<dbReference type="GO" id="GO:0043709">
    <property type="term" value="P:cell adhesion involved in single-species biofilm formation"/>
    <property type="evidence" value="ECO:0007669"/>
    <property type="project" value="TreeGrafter"/>
</dbReference>
<name>A0A6L6IG01_9ENTR</name>
<reference evidence="3 4" key="1">
    <citation type="submission" date="2019-11" db="EMBL/GenBank/DDBJ databases">
        <title>Escherichia alba sp. nov. isolated from the gut of plastic-eating superworms Zophobas atratus.</title>
        <authorList>
            <person name="Yang Y."/>
        </authorList>
    </citation>
    <scope>NUCLEOTIDE SEQUENCE [LARGE SCALE GENOMIC DNA]</scope>
    <source>
        <strain evidence="4">BIT-B35</strain>
    </source>
</reference>
<gene>
    <name evidence="3" type="ORF">GJV78_01520</name>
</gene>
<feature type="signal peptide" evidence="1">
    <location>
        <begin position="1"/>
        <end position="20"/>
    </location>
</feature>
<dbReference type="GO" id="GO:0009289">
    <property type="term" value="C:pilus"/>
    <property type="evidence" value="ECO:0007669"/>
    <property type="project" value="InterPro"/>
</dbReference>
<keyword evidence="4" id="KW-1185">Reference proteome</keyword>
<dbReference type="OrthoDB" id="6522787at2"/>
<organism evidence="3 4">
    <name type="scientific">Intestinirhabdus alba</name>
    <dbReference type="NCBI Taxonomy" id="2899544"/>
    <lineage>
        <taxon>Bacteria</taxon>
        <taxon>Pseudomonadati</taxon>
        <taxon>Pseudomonadota</taxon>
        <taxon>Gammaproteobacteria</taxon>
        <taxon>Enterobacterales</taxon>
        <taxon>Enterobacteriaceae</taxon>
        <taxon>Intestinirhabdus</taxon>
    </lineage>
</organism>
<evidence type="ECO:0000313" key="4">
    <source>
        <dbReference type="Proteomes" id="UP000477739"/>
    </source>
</evidence>
<dbReference type="SUPFAM" id="SSF49401">
    <property type="entry name" value="Bacterial adhesins"/>
    <property type="match status" value="1"/>
</dbReference>
<evidence type="ECO:0000256" key="1">
    <source>
        <dbReference type="SAM" id="SignalP"/>
    </source>
</evidence>
<evidence type="ECO:0000259" key="2">
    <source>
        <dbReference type="Pfam" id="PF00419"/>
    </source>
</evidence>